<name>A0A0E1W1S2_BURPE</name>
<reference evidence="2 3" key="2">
    <citation type="submission" date="2009-05" db="EMBL/GenBank/DDBJ databases">
        <authorList>
            <person name="Harkins D.M."/>
            <person name="DeShazer D."/>
            <person name="Woods D.E."/>
            <person name="Brinkac L.M."/>
            <person name="Brown K.A."/>
            <person name="Hung G.C."/>
            <person name="Tuanyok A."/>
            <person name="Zhang B."/>
            <person name="Nierman W.C."/>
        </authorList>
    </citation>
    <scope>NUCLEOTIDE SEQUENCE [LARGE SCALE GENOMIC DNA]</scope>
    <source>
        <strain evidence="2 3">1710a</strain>
    </source>
</reference>
<accession>A0A0E1W1S2</accession>
<evidence type="ECO:0000313" key="2">
    <source>
        <dbReference type="EMBL" id="EET03607.1"/>
    </source>
</evidence>
<dbReference type="Proteomes" id="UP000001812">
    <property type="component" value="Chromosome II"/>
</dbReference>
<evidence type="ECO:0000313" key="3">
    <source>
        <dbReference type="Proteomes" id="UP000001812"/>
    </source>
</evidence>
<organism evidence="2 3">
    <name type="scientific">Burkholderia pseudomallei 1710a</name>
    <dbReference type="NCBI Taxonomy" id="320371"/>
    <lineage>
        <taxon>Bacteria</taxon>
        <taxon>Pseudomonadati</taxon>
        <taxon>Pseudomonadota</taxon>
        <taxon>Betaproteobacteria</taxon>
        <taxon>Burkholderiales</taxon>
        <taxon>Burkholderiaceae</taxon>
        <taxon>Burkholderia</taxon>
        <taxon>pseudomallei group</taxon>
    </lineage>
</organism>
<evidence type="ECO:0000256" key="1">
    <source>
        <dbReference type="SAM" id="MobiDB-lite"/>
    </source>
</evidence>
<proteinExistence type="predicted"/>
<gene>
    <name evidence="2" type="ORF">BURPS1710A_A2749</name>
</gene>
<reference evidence="3" key="1">
    <citation type="submission" date="2007-08" db="EMBL/GenBank/DDBJ databases">
        <title>Annotation of Burkholderia pseudomallei 1710a.</title>
        <authorList>
            <person name="Harkins D.M."/>
            <person name="DeShazer D."/>
            <person name="Woods D.E."/>
            <person name="Brinkac L.M."/>
            <person name="Brown K.A."/>
            <person name="Hung G.C."/>
            <person name="Tuanyok A."/>
            <person name="Zhang B."/>
            <person name="Nierman W.C."/>
        </authorList>
    </citation>
    <scope>NUCLEOTIDE SEQUENCE [LARGE SCALE GENOMIC DNA]</scope>
    <source>
        <strain evidence="3">1710a</strain>
    </source>
</reference>
<feature type="compositionally biased region" description="Basic residues" evidence="1">
    <location>
        <begin position="24"/>
        <end position="35"/>
    </location>
</feature>
<feature type="compositionally biased region" description="Basic and acidic residues" evidence="1">
    <location>
        <begin position="46"/>
        <end position="58"/>
    </location>
</feature>
<feature type="region of interest" description="Disordered" evidence="1">
    <location>
        <begin position="1"/>
        <end position="58"/>
    </location>
</feature>
<sequence>MRAGNTDDAACKQRGGIPGPRKSLPPRRAKRRARRAALVNPPEHSLGLKEFRRRYDQN</sequence>
<protein>
    <submittedName>
        <fullName evidence="2">Uncharacterized protein</fullName>
    </submittedName>
</protein>
<dbReference type="EMBL" id="CM000833">
    <property type="protein sequence ID" value="EET03607.1"/>
    <property type="molecule type" value="Genomic_DNA"/>
</dbReference>
<dbReference type="AlphaFoldDB" id="A0A0E1W1S2"/>
<dbReference type="HOGENOM" id="CLU_2970545_0_0_4"/>